<dbReference type="PRINTS" id="PR01101">
    <property type="entry name" value="5HTRECEPTOR"/>
</dbReference>
<evidence type="ECO:0000256" key="3">
    <source>
        <dbReference type="ARBA" id="ARBA00022475"/>
    </source>
</evidence>
<evidence type="ECO:0000256" key="6">
    <source>
        <dbReference type="ARBA" id="ARBA00022692"/>
    </source>
</evidence>
<feature type="transmembrane region" description="Helical" evidence="19">
    <location>
        <begin position="79"/>
        <end position="105"/>
    </location>
</feature>
<keyword evidence="7 19" id="KW-1133">Transmembrane helix</keyword>
<name>A0ABD1J5P5_9TELE</name>
<dbReference type="InterPro" id="IPR017452">
    <property type="entry name" value="GPCR_Rhodpsn_7TM"/>
</dbReference>
<reference evidence="21 22" key="1">
    <citation type="submission" date="2024-09" db="EMBL/GenBank/DDBJ databases">
        <title>A chromosome-level genome assembly of Gray's grenadier anchovy, Coilia grayii.</title>
        <authorList>
            <person name="Fu Z."/>
        </authorList>
    </citation>
    <scope>NUCLEOTIDE SEQUENCE [LARGE SCALE GENOMIC DNA]</scope>
    <source>
        <strain evidence="21">G4</strain>
        <tissue evidence="21">Muscle</tissue>
    </source>
</reference>
<gene>
    <name evidence="21" type="ORF">ACEWY4_021683</name>
</gene>
<feature type="transmembrane region" description="Helical" evidence="19">
    <location>
        <begin position="117"/>
        <end position="138"/>
    </location>
</feature>
<dbReference type="Pfam" id="PF00001">
    <property type="entry name" value="7tm_1"/>
    <property type="match status" value="1"/>
</dbReference>
<evidence type="ECO:0000313" key="22">
    <source>
        <dbReference type="Proteomes" id="UP001591681"/>
    </source>
</evidence>
<organism evidence="21 22">
    <name type="scientific">Coilia grayii</name>
    <name type="common">Gray's grenadier anchovy</name>
    <dbReference type="NCBI Taxonomy" id="363190"/>
    <lineage>
        <taxon>Eukaryota</taxon>
        <taxon>Metazoa</taxon>
        <taxon>Chordata</taxon>
        <taxon>Craniata</taxon>
        <taxon>Vertebrata</taxon>
        <taxon>Euteleostomi</taxon>
        <taxon>Actinopterygii</taxon>
        <taxon>Neopterygii</taxon>
        <taxon>Teleostei</taxon>
        <taxon>Clupei</taxon>
        <taxon>Clupeiformes</taxon>
        <taxon>Clupeoidei</taxon>
        <taxon>Engraulidae</taxon>
        <taxon>Coilinae</taxon>
        <taxon>Coilia</taxon>
    </lineage>
</organism>
<keyword evidence="3" id="KW-1003">Cell membrane</keyword>
<keyword evidence="11" id="KW-1015">Disulfide bond</keyword>
<evidence type="ECO:0000256" key="18">
    <source>
        <dbReference type="RuleBase" id="RU000688"/>
    </source>
</evidence>
<keyword evidence="12 18" id="KW-0675">Receptor</keyword>
<dbReference type="PROSITE" id="PS50262">
    <property type="entry name" value="G_PROTEIN_RECEP_F1_2"/>
    <property type="match status" value="1"/>
</dbReference>
<evidence type="ECO:0000256" key="8">
    <source>
        <dbReference type="ARBA" id="ARBA00023040"/>
    </source>
</evidence>
<keyword evidence="8 18" id="KW-0297">G-protein coupled receptor</keyword>
<evidence type="ECO:0000256" key="19">
    <source>
        <dbReference type="SAM" id="Phobius"/>
    </source>
</evidence>
<dbReference type="GO" id="GO:0005886">
    <property type="term" value="C:plasma membrane"/>
    <property type="evidence" value="ECO:0007669"/>
    <property type="project" value="UniProtKB-SubCell"/>
</dbReference>
<evidence type="ECO:0000256" key="16">
    <source>
        <dbReference type="ARBA" id="ARBA00025985"/>
    </source>
</evidence>
<proteinExistence type="inferred from homology"/>
<keyword evidence="4" id="KW-0597">Phosphoprotein</keyword>
<keyword evidence="9 19" id="KW-0472">Membrane</keyword>
<dbReference type="SUPFAM" id="SSF81321">
    <property type="entry name" value="Family A G protein-coupled receptor-like"/>
    <property type="match status" value="1"/>
</dbReference>
<evidence type="ECO:0000256" key="9">
    <source>
        <dbReference type="ARBA" id="ARBA00023136"/>
    </source>
</evidence>
<dbReference type="PROSITE" id="PS00237">
    <property type="entry name" value="G_PROTEIN_RECEP_F1_1"/>
    <property type="match status" value="1"/>
</dbReference>
<keyword evidence="13" id="KW-0325">Glycoprotein</keyword>
<evidence type="ECO:0000256" key="2">
    <source>
        <dbReference type="ARBA" id="ARBA00017606"/>
    </source>
</evidence>
<dbReference type="Proteomes" id="UP001591681">
    <property type="component" value="Unassembled WGS sequence"/>
</dbReference>
<accession>A0ABD1J5P5</accession>
<evidence type="ECO:0000256" key="7">
    <source>
        <dbReference type="ARBA" id="ARBA00022989"/>
    </source>
</evidence>
<dbReference type="EMBL" id="JBHFQA010000019">
    <property type="protein sequence ID" value="KAL2081865.1"/>
    <property type="molecule type" value="Genomic_DNA"/>
</dbReference>
<comment type="subunit">
    <text evidence="16">Homodimer. Heterodimer with HTR1D.</text>
</comment>
<evidence type="ECO:0000256" key="17">
    <source>
        <dbReference type="ARBA" id="ARBA00032311"/>
    </source>
</evidence>
<evidence type="ECO:0000256" key="1">
    <source>
        <dbReference type="ARBA" id="ARBA00004651"/>
    </source>
</evidence>
<evidence type="ECO:0000256" key="13">
    <source>
        <dbReference type="ARBA" id="ARBA00023180"/>
    </source>
</evidence>
<feature type="domain" description="G-protein coupled receptors family 1 profile" evidence="20">
    <location>
        <begin position="59"/>
        <end position="362"/>
    </location>
</feature>
<feature type="transmembrane region" description="Helical" evidence="19">
    <location>
        <begin position="199"/>
        <end position="221"/>
    </location>
</feature>
<dbReference type="InterPro" id="IPR000276">
    <property type="entry name" value="GPCR_Rhodpsn"/>
</dbReference>
<feature type="transmembrane region" description="Helical" evidence="19">
    <location>
        <begin position="312"/>
        <end position="334"/>
    </location>
</feature>
<evidence type="ECO:0000256" key="5">
    <source>
        <dbReference type="ARBA" id="ARBA00022610"/>
    </source>
</evidence>
<dbReference type="AlphaFoldDB" id="A0ABD1J5P5"/>
<dbReference type="PRINTS" id="PR00513">
    <property type="entry name" value="5HT1BRECEPTR"/>
</dbReference>
<dbReference type="SMART" id="SM01381">
    <property type="entry name" value="7TM_GPCR_Srsx"/>
    <property type="match status" value="1"/>
</dbReference>
<keyword evidence="5" id="KW-0085">Behavior</keyword>
<evidence type="ECO:0000256" key="12">
    <source>
        <dbReference type="ARBA" id="ARBA00023170"/>
    </source>
</evidence>
<keyword evidence="14 18" id="KW-0807">Transducer</keyword>
<comment type="caution">
    <text evidence="21">The sequence shown here is derived from an EMBL/GenBank/DDBJ whole genome shotgun (WGS) entry which is preliminary data.</text>
</comment>
<keyword evidence="10" id="KW-0564">Palmitate</keyword>
<evidence type="ECO:0000256" key="15">
    <source>
        <dbReference type="ARBA" id="ARBA00023288"/>
    </source>
</evidence>
<evidence type="ECO:0000256" key="11">
    <source>
        <dbReference type="ARBA" id="ARBA00023157"/>
    </source>
</evidence>
<dbReference type="CDD" id="cd15333">
    <property type="entry name" value="7tmA_5-HT1B_1D"/>
    <property type="match status" value="1"/>
</dbReference>
<dbReference type="PANTHER" id="PTHR24248">
    <property type="entry name" value="ADRENERGIC RECEPTOR-RELATED G-PROTEIN COUPLED RECEPTOR"/>
    <property type="match status" value="1"/>
</dbReference>
<feature type="transmembrane region" description="Helical" evidence="19">
    <location>
        <begin position="159"/>
        <end position="179"/>
    </location>
</feature>
<dbReference type="GO" id="GO:0071875">
    <property type="term" value="P:adrenergic receptor signaling pathway"/>
    <property type="evidence" value="ECO:0007669"/>
    <property type="project" value="UniProtKB-ARBA"/>
</dbReference>
<evidence type="ECO:0000256" key="14">
    <source>
        <dbReference type="ARBA" id="ARBA00023224"/>
    </source>
</evidence>
<evidence type="ECO:0000259" key="20">
    <source>
        <dbReference type="PROSITE" id="PS50262"/>
    </source>
</evidence>
<dbReference type="InterPro" id="IPR002231">
    <property type="entry name" value="5HT_rcpt"/>
</dbReference>
<protein>
    <recommendedName>
        <fullName evidence="2">5-hydroxytryptamine receptor 1B</fullName>
    </recommendedName>
    <alternativeName>
        <fullName evidence="17">Serotonin receptor 1B</fullName>
    </alternativeName>
</protein>
<feature type="transmembrane region" description="Helical" evidence="19">
    <location>
        <begin position="346"/>
        <end position="365"/>
    </location>
</feature>
<dbReference type="GO" id="GO:0004930">
    <property type="term" value="F:G protein-coupled receptor activity"/>
    <property type="evidence" value="ECO:0007669"/>
    <property type="project" value="UniProtKB-KW"/>
</dbReference>
<evidence type="ECO:0000313" key="21">
    <source>
        <dbReference type="EMBL" id="KAL2081865.1"/>
    </source>
</evidence>
<keyword evidence="15" id="KW-0449">Lipoprotein</keyword>
<dbReference type="InterPro" id="IPR002147">
    <property type="entry name" value="5HT1B_rcpt"/>
</dbReference>
<evidence type="ECO:0000256" key="10">
    <source>
        <dbReference type="ARBA" id="ARBA00023139"/>
    </source>
</evidence>
<comment type="similarity">
    <text evidence="18">Belongs to the G-protein coupled receptor 1 family.</text>
</comment>
<feature type="transmembrane region" description="Helical" evidence="19">
    <location>
        <begin position="39"/>
        <end position="67"/>
    </location>
</feature>
<dbReference type="PRINTS" id="PR00237">
    <property type="entry name" value="GPCRRHODOPSN"/>
</dbReference>
<comment type="subcellular location">
    <subcellularLocation>
        <location evidence="1">Cell membrane</location>
        <topology evidence="1">Multi-pass membrane protein</topology>
    </subcellularLocation>
</comment>
<keyword evidence="6 18" id="KW-0812">Transmembrane</keyword>
<evidence type="ECO:0000256" key="4">
    <source>
        <dbReference type="ARBA" id="ARBA00022553"/>
    </source>
</evidence>
<dbReference type="Gene3D" id="1.20.1070.10">
    <property type="entry name" value="Rhodopsin 7-helix transmembrane proteins"/>
    <property type="match status" value="1"/>
</dbReference>
<dbReference type="PANTHER" id="PTHR24248:SF201">
    <property type="entry name" value="5-HYDROXYTRYPTAMINE RECEPTOR 1B"/>
    <property type="match status" value="1"/>
</dbReference>
<keyword evidence="22" id="KW-1185">Reference proteome</keyword>
<sequence>MERSSQFKPTPVIEELLNISTNDTNSNYTSKTVEKEADLAFQASVAIILALLTFATTLSNAFVIATIYQSRKLHTPANLLIASLAVTDMLVSILVMPISALYTVSQTWTLGQVMCDIWLSSDITCCTASILHLCVIALDRYWAITDAVEYAKKRTSARAAGMIATAWVISISISLPPFFWRQVKAEEEVTSCTVNSDHIFYTIYSTFGAFYIPTLLLIALYGRIYVEARKRILKQSPKKTGKRLTSAHLITNSPGSVASTTSLNYGTNETSSCDTISSANANQVKVTVSDALLEKKRISAARERKATKTLGIILGAYIICWLPFFIYTLIIGICTTCGFHPELFDVFTWLGYLNSLINPIIYTMSNEDFKKAFHKLIRFKCCRG</sequence>